<protein>
    <submittedName>
        <fullName evidence="2">Uncharacterized protein</fullName>
    </submittedName>
</protein>
<evidence type="ECO:0000256" key="1">
    <source>
        <dbReference type="SAM" id="MobiDB-lite"/>
    </source>
</evidence>
<reference evidence="2 3" key="1">
    <citation type="journal article" date="2014" name="Agronomy (Basel)">
        <title>A Draft Genome Sequence for Ensete ventricosum, the Drought-Tolerant Tree Against Hunger.</title>
        <authorList>
            <person name="Harrison J."/>
            <person name="Moore K.A."/>
            <person name="Paszkiewicz K."/>
            <person name="Jones T."/>
            <person name="Grant M."/>
            <person name="Ambacheew D."/>
            <person name="Muzemil S."/>
            <person name="Studholme D.J."/>
        </authorList>
    </citation>
    <scope>NUCLEOTIDE SEQUENCE [LARGE SCALE GENOMIC DNA]</scope>
</reference>
<feature type="region of interest" description="Disordered" evidence="1">
    <location>
        <begin position="172"/>
        <end position="191"/>
    </location>
</feature>
<gene>
    <name evidence="2" type="ORF">B296_00028259</name>
</gene>
<dbReference type="EMBL" id="AMZH03006509">
    <property type="protein sequence ID" value="RRT63643.1"/>
    <property type="molecule type" value="Genomic_DNA"/>
</dbReference>
<organism evidence="2 3">
    <name type="scientific">Ensete ventricosum</name>
    <name type="common">Abyssinian banana</name>
    <name type="synonym">Musa ensete</name>
    <dbReference type="NCBI Taxonomy" id="4639"/>
    <lineage>
        <taxon>Eukaryota</taxon>
        <taxon>Viridiplantae</taxon>
        <taxon>Streptophyta</taxon>
        <taxon>Embryophyta</taxon>
        <taxon>Tracheophyta</taxon>
        <taxon>Spermatophyta</taxon>
        <taxon>Magnoliopsida</taxon>
        <taxon>Liliopsida</taxon>
        <taxon>Zingiberales</taxon>
        <taxon>Musaceae</taxon>
        <taxon>Ensete</taxon>
    </lineage>
</organism>
<proteinExistence type="predicted"/>
<accession>A0A426ZI17</accession>
<evidence type="ECO:0000313" key="3">
    <source>
        <dbReference type="Proteomes" id="UP000287651"/>
    </source>
</evidence>
<dbReference type="Proteomes" id="UP000287651">
    <property type="component" value="Unassembled WGS sequence"/>
</dbReference>
<dbReference type="AlphaFoldDB" id="A0A426ZI17"/>
<evidence type="ECO:0000313" key="2">
    <source>
        <dbReference type="EMBL" id="RRT63643.1"/>
    </source>
</evidence>
<feature type="region of interest" description="Disordered" evidence="1">
    <location>
        <begin position="215"/>
        <end position="268"/>
    </location>
</feature>
<name>A0A426ZI17_ENSVE</name>
<feature type="compositionally biased region" description="Acidic residues" evidence="1">
    <location>
        <begin position="229"/>
        <end position="239"/>
    </location>
</feature>
<sequence>MYVLENTDEGIFDSIVPDIVVGSARYSDLFLPLAEGINIAYGYGLSCAFEEDFPMTFLDENTGSASIASHKSSVGVSCHWLVGGEEEAATSGRGEDSDGRREEAVAMVGEGCDCGYNFLEEEMRVAVEEWVAAAAMVEEARCKRCGSKGGKEDYGSGNSGWKSYRKQRRLEERAAATGQQRGPARVAGEEGNTMRCGRGACGWEPWARLVRATREGGSGGSLRATAAGSDEEAREEGEEGAAREAVEEGVWPTVDEERKKMRAATGVR</sequence>
<comment type="caution">
    <text evidence="2">The sequence shown here is derived from an EMBL/GenBank/DDBJ whole genome shotgun (WGS) entry which is preliminary data.</text>
</comment>